<protein>
    <submittedName>
        <fullName evidence="1 2">Uncharacterized protein</fullName>
    </submittedName>
</protein>
<sequence>MPRQNTERDIAANTRHTQDGRKYEEAAARTAGINQGLAALAVSLHRQHSPGIFSATPFARQQRRPGGGSNRCVRLALLVEVTTLLDAALLRWSLPAWARDIRPAGGVITSSRRPQTINVVPVPCDCQSVLDTFKETPSTRTWRIPWTAFLPPEPSVQVSPTLIGCSMLPGRSLKALFRNIEHAGRRRSLHSAGPIFAMRAHIPRRLVSPGRLGLLMTTSRIALDKQLSTSKL</sequence>
<dbReference type="VEuPathDB" id="FungiDB:MAPG_10145"/>
<reference evidence="1" key="3">
    <citation type="submission" date="2011-03" db="EMBL/GenBank/DDBJ databases">
        <title>Annotation of Magnaporthe poae ATCC 64411.</title>
        <authorList>
            <person name="Ma L.-J."/>
            <person name="Dead R."/>
            <person name="Young S.K."/>
            <person name="Zeng Q."/>
            <person name="Gargeya S."/>
            <person name="Fitzgerald M."/>
            <person name="Haas B."/>
            <person name="Abouelleil A."/>
            <person name="Alvarado L."/>
            <person name="Arachchi H.M."/>
            <person name="Berlin A."/>
            <person name="Brown A."/>
            <person name="Chapman S.B."/>
            <person name="Chen Z."/>
            <person name="Dunbar C."/>
            <person name="Freedman E."/>
            <person name="Gearin G."/>
            <person name="Gellesch M."/>
            <person name="Goldberg J."/>
            <person name="Griggs A."/>
            <person name="Gujja S."/>
            <person name="Heiman D."/>
            <person name="Howarth C."/>
            <person name="Larson L."/>
            <person name="Lui A."/>
            <person name="MacDonald P.J.P."/>
            <person name="Mehta T."/>
            <person name="Montmayeur A."/>
            <person name="Murphy C."/>
            <person name="Neiman D."/>
            <person name="Pearson M."/>
            <person name="Priest M."/>
            <person name="Roberts A."/>
            <person name="Saif S."/>
            <person name="Shea T."/>
            <person name="Shenoy N."/>
            <person name="Sisk P."/>
            <person name="Stolte C."/>
            <person name="Sykes S."/>
            <person name="Yandava C."/>
            <person name="Wortman J."/>
            <person name="Nusbaum C."/>
            <person name="Birren B."/>
        </authorList>
    </citation>
    <scope>NUCLEOTIDE SEQUENCE</scope>
    <source>
        <strain evidence="1">ATCC 64411</strain>
    </source>
</reference>
<evidence type="ECO:0000313" key="3">
    <source>
        <dbReference type="Proteomes" id="UP000011715"/>
    </source>
</evidence>
<organism evidence="2 3">
    <name type="scientific">Magnaporthiopsis poae (strain ATCC 64411 / 73-15)</name>
    <name type="common">Kentucky bluegrass fungus</name>
    <name type="synonym">Magnaporthe poae</name>
    <dbReference type="NCBI Taxonomy" id="644358"/>
    <lineage>
        <taxon>Eukaryota</taxon>
        <taxon>Fungi</taxon>
        <taxon>Dikarya</taxon>
        <taxon>Ascomycota</taxon>
        <taxon>Pezizomycotina</taxon>
        <taxon>Sordariomycetes</taxon>
        <taxon>Sordariomycetidae</taxon>
        <taxon>Magnaporthales</taxon>
        <taxon>Magnaporthaceae</taxon>
        <taxon>Magnaporthiopsis</taxon>
    </lineage>
</organism>
<keyword evidence="3" id="KW-1185">Reference proteome</keyword>
<gene>
    <name evidence="1" type="ORF">MAPG_10145</name>
</gene>
<reference evidence="3" key="1">
    <citation type="submission" date="2010-05" db="EMBL/GenBank/DDBJ databases">
        <title>The genome sequence of Magnaporthe poae strain ATCC 64411.</title>
        <authorList>
            <person name="Ma L.-J."/>
            <person name="Dead R."/>
            <person name="Young S."/>
            <person name="Zeng Q."/>
            <person name="Koehrsen M."/>
            <person name="Alvarado L."/>
            <person name="Berlin A."/>
            <person name="Chapman S.B."/>
            <person name="Chen Z."/>
            <person name="Freedman E."/>
            <person name="Gellesch M."/>
            <person name="Goldberg J."/>
            <person name="Griggs A."/>
            <person name="Gujja S."/>
            <person name="Heilman E.R."/>
            <person name="Heiman D."/>
            <person name="Hepburn T."/>
            <person name="Howarth C."/>
            <person name="Jen D."/>
            <person name="Larson L."/>
            <person name="Mehta T."/>
            <person name="Neiman D."/>
            <person name="Pearson M."/>
            <person name="Roberts A."/>
            <person name="Saif S."/>
            <person name="Shea T."/>
            <person name="Shenoy N."/>
            <person name="Sisk P."/>
            <person name="Stolte C."/>
            <person name="Sykes S."/>
            <person name="Walk T."/>
            <person name="White J."/>
            <person name="Yandava C."/>
            <person name="Haas B."/>
            <person name="Nusbaum C."/>
            <person name="Birren B."/>
        </authorList>
    </citation>
    <scope>NUCLEOTIDE SEQUENCE [LARGE SCALE GENOMIC DNA]</scope>
    <source>
        <strain evidence="3">ATCC 64411 / 73-15</strain>
    </source>
</reference>
<name>A0A0C4EBT6_MAGP6</name>
<evidence type="ECO:0000313" key="1">
    <source>
        <dbReference type="EMBL" id="KLU91627.1"/>
    </source>
</evidence>
<reference evidence="2" key="4">
    <citation type="journal article" date="2015" name="G3 (Bethesda)">
        <title>Genome sequences of three phytopathogenic species of the Magnaporthaceae family of fungi.</title>
        <authorList>
            <person name="Okagaki L.H."/>
            <person name="Nunes C.C."/>
            <person name="Sailsbery J."/>
            <person name="Clay B."/>
            <person name="Brown D."/>
            <person name="John T."/>
            <person name="Oh Y."/>
            <person name="Young N."/>
            <person name="Fitzgerald M."/>
            <person name="Haas B.J."/>
            <person name="Zeng Q."/>
            <person name="Young S."/>
            <person name="Adiconis X."/>
            <person name="Fan L."/>
            <person name="Levin J.Z."/>
            <person name="Mitchell T.K."/>
            <person name="Okubara P.A."/>
            <person name="Farman M.L."/>
            <person name="Kohn L.M."/>
            <person name="Birren B."/>
            <person name="Ma L.-J."/>
            <person name="Dean R.A."/>
        </authorList>
    </citation>
    <scope>NUCLEOTIDE SEQUENCE</scope>
    <source>
        <strain evidence="2">ATCC 64411 / 73-15</strain>
    </source>
</reference>
<reference evidence="2" key="5">
    <citation type="submission" date="2015-06" db="UniProtKB">
        <authorList>
            <consortium name="EnsemblFungi"/>
        </authorList>
    </citation>
    <scope>IDENTIFICATION</scope>
    <source>
        <strain evidence="2">ATCC 64411</strain>
    </source>
</reference>
<dbReference type="EMBL" id="ADBL01002610">
    <property type="status" value="NOT_ANNOTATED_CDS"/>
    <property type="molecule type" value="Genomic_DNA"/>
</dbReference>
<proteinExistence type="predicted"/>
<reference evidence="1" key="2">
    <citation type="submission" date="2010-05" db="EMBL/GenBank/DDBJ databases">
        <title>The Genome Sequence of Magnaporthe poae strain ATCC 64411.</title>
        <authorList>
            <consortium name="The Broad Institute Genome Sequencing Platform"/>
            <consortium name="Broad Institute Genome Sequencing Center for Infectious Disease"/>
            <person name="Ma L.-J."/>
            <person name="Dead R."/>
            <person name="Young S."/>
            <person name="Zeng Q."/>
            <person name="Koehrsen M."/>
            <person name="Alvarado L."/>
            <person name="Berlin A."/>
            <person name="Chapman S.B."/>
            <person name="Chen Z."/>
            <person name="Freedman E."/>
            <person name="Gellesch M."/>
            <person name="Goldberg J."/>
            <person name="Griggs A."/>
            <person name="Gujja S."/>
            <person name="Heilman E.R."/>
            <person name="Heiman D."/>
            <person name="Hepburn T."/>
            <person name="Howarth C."/>
            <person name="Jen D."/>
            <person name="Larson L."/>
            <person name="Mehta T."/>
            <person name="Neiman D."/>
            <person name="Pearson M."/>
            <person name="Roberts A."/>
            <person name="Saif S."/>
            <person name="Shea T."/>
            <person name="Shenoy N."/>
            <person name="Sisk P."/>
            <person name="Stolte C."/>
            <person name="Sykes S."/>
            <person name="Walk T."/>
            <person name="White J."/>
            <person name="Yandava C."/>
            <person name="Haas B."/>
            <person name="Nusbaum C."/>
            <person name="Birren B."/>
        </authorList>
    </citation>
    <scope>NUCLEOTIDE SEQUENCE</scope>
    <source>
        <strain evidence="1">ATCC 64411</strain>
    </source>
</reference>
<accession>A0A0C4EBT6</accession>
<evidence type="ECO:0000313" key="2">
    <source>
        <dbReference type="EnsemblFungi" id="MAPG_10145T0"/>
    </source>
</evidence>
<dbReference type="Proteomes" id="UP000011715">
    <property type="component" value="Unassembled WGS sequence"/>
</dbReference>
<dbReference type="AlphaFoldDB" id="A0A0C4EBT6"/>
<dbReference type="EnsemblFungi" id="MAPG_10145T0">
    <property type="protein sequence ID" value="MAPG_10145T0"/>
    <property type="gene ID" value="MAPG_10145"/>
</dbReference>
<dbReference type="EMBL" id="GL876977">
    <property type="protein sequence ID" value="KLU91627.1"/>
    <property type="molecule type" value="Genomic_DNA"/>
</dbReference>